<reference evidence="2 3" key="1">
    <citation type="submission" date="2017-04" db="EMBL/GenBank/DDBJ databases">
        <title>Genome Sequence of the Model Brown-Rot Fungus Postia placenta SB12.</title>
        <authorList>
            <consortium name="DOE Joint Genome Institute"/>
            <person name="Gaskell J."/>
            <person name="Kersten P."/>
            <person name="Larrondo L.F."/>
            <person name="Canessa P."/>
            <person name="Martinez D."/>
            <person name="Hibbett D."/>
            <person name="Schmoll M."/>
            <person name="Kubicek C.P."/>
            <person name="Martinez A.T."/>
            <person name="Yadav J."/>
            <person name="Master E."/>
            <person name="Magnuson J.K."/>
            <person name="James T."/>
            <person name="Yaver D."/>
            <person name="Berka R."/>
            <person name="Labutti K."/>
            <person name="Lipzen A."/>
            <person name="Aerts A."/>
            <person name="Barry K."/>
            <person name="Henrissat B."/>
            <person name="Blanchette R."/>
            <person name="Grigoriev I."/>
            <person name="Cullen D."/>
        </authorList>
    </citation>
    <scope>NUCLEOTIDE SEQUENCE [LARGE SCALE GENOMIC DNA]</scope>
    <source>
        <strain evidence="2 3">MAD-698-R-SB12</strain>
    </source>
</reference>
<keyword evidence="1" id="KW-0472">Membrane</keyword>
<accession>A0A1X6NF53</accession>
<name>A0A1X6NF53_9APHY</name>
<gene>
    <name evidence="2" type="ORF">POSPLADRAFT_1042405</name>
</gene>
<keyword evidence="1" id="KW-0812">Transmembrane</keyword>
<sequence length="181" mass="19765">MKTPQVLGAVFGILGGLLLLLNVFAYWRRSRRRNRSKRKYDEWIERRTFQTPASTILAANPQSASTDSLYTAEAYMSESVNSSPYRYGAVARSVSPVLVIGHSPELSAPPVTPQPNPFTITAPVLPEPSLSGAPETSPAMGALRPSSPNEPFPWTTNIVFARPPQRISYASSQSAQTVYAL</sequence>
<keyword evidence="1" id="KW-1133">Transmembrane helix</keyword>
<feature type="transmembrane region" description="Helical" evidence="1">
    <location>
        <begin position="6"/>
        <end position="27"/>
    </location>
</feature>
<dbReference type="AlphaFoldDB" id="A0A1X6NF53"/>
<evidence type="ECO:0000256" key="1">
    <source>
        <dbReference type="SAM" id="Phobius"/>
    </source>
</evidence>
<dbReference type="EMBL" id="KZ110591">
    <property type="protein sequence ID" value="OSX67140.1"/>
    <property type="molecule type" value="Genomic_DNA"/>
</dbReference>
<protein>
    <submittedName>
        <fullName evidence="2">Uncharacterized protein</fullName>
    </submittedName>
</protein>
<evidence type="ECO:0000313" key="2">
    <source>
        <dbReference type="EMBL" id="OSX67140.1"/>
    </source>
</evidence>
<proteinExistence type="predicted"/>
<dbReference type="RefSeq" id="XP_024343934.1">
    <property type="nucleotide sequence ID" value="XM_024478096.1"/>
</dbReference>
<dbReference type="GeneID" id="36323046"/>
<evidence type="ECO:0000313" key="3">
    <source>
        <dbReference type="Proteomes" id="UP000194127"/>
    </source>
</evidence>
<dbReference type="Proteomes" id="UP000194127">
    <property type="component" value="Unassembled WGS sequence"/>
</dbReference>
<dbReference type="OrthoDB" id="10301329at2759"/>
<organism evidence="2 3">
    <name type="scientific">Postia placenta MAD-698-R-SB12</name>
    <dbReference type="NCBI Taxonomy" id="670580"/>
    <lineage>
        <taxon>Eukaryota</taxon>
        <taxon>Fungi</taxon>
        <taxon>Dikarya</taxon>
        <taxon>Basidiomycota</taxon>
        <taxon>Agaricomycotina</taxon>
        <taxon>Agaricomycetes</taxon>
        <taxon>Polyporales</taxon>
        <taxon>Adustoporiaceae</taxon>
        <taxon>Rhodonia</taxon>
    </lineage>
</organism>
<keyword evidence="3" id="KW-1185">Reference proteome</keyword>